<dbReference type="AlphaFoldDB" id="X1L965"/>
<dbReference type="EMBL" id="BARV01000958">
    <property type="protein sequence ID" value="GAH90698.1"/>
    <property type="molecule type" value="Genomic_DNA"/>
</dbReference>
<protein>
    <submittedName>
        <fullName evidence="1">Uncharacterized protein</fullName>
    </submittedName>
</protein>
<reference evidence="1" key="1">
    <citation type="journal article" date="2014" name="Front. Microbiol.">
        <title>High frequency of phylogenetically diverse reductive dehalogenase-homologous genes in deep subseafloor sedimentary metagenomes.</title>
        <authorList>
            <person name="Kawai M."/>
            <person name="Futagami T."/>
            <person name="Toyoda A."/>
            <person name="Takaki Y."/>
            <person name="Nishi S."/>
            <person name="Hori S."/>
            <person name="Arai W."/>
            <person name="Tsubouchi T."/>
            <person name="Morono Y."/>
            <person name="Uchiyama I."/>
            <person name="Ito T."/>
            <person name="Fujiyama A."/>
            <person name="Inagaki F."/>
            <person name="Takami H."/>
        </authorList>
    </citation>
    <scope>NUCLEOTIDE SEQUENCE</scope>
    <source>
        <strain evidence="1">Expedition CK06-06</strain>
    </source>
</reference>
<name>X1L965_9ZZZZ</name>
<gene>
    <name evidence="1" type="ORF">S06H3_03061</name>
</gene>
<accession>X1L965</accession>
<sequence length="78" mass="9350">MKRTPQCFYCYKFARVEDCVLLRNKTSGIRRWFHAEDTKPACVTKFDTSNWEEVDFSLGETTDEEERRIAQHRSEAER</sequence>
<proteinExistence type="predicted"/>
<comment type="caution">
    <text evidence="1">The sequence shown here is derived from an EMBL/GenBank/DDBJ whole genome shotgun (WGS) entry which is preliminary data.</text>
</comment>
<organism evidence="1">
    <name type="scientific">marine sediment metagenome</name>
    <dbReference type="NCBI Taxonomy" id="412755"/>
    <lineage>
        <taxon>unclassified sequences</taxon>
        <taxon>metagenomes</taxon>
        <taxon>ecological metagenomes</taxon>
    </lineage>
</organism>
<evidence type="ECO:0000313" key="1">
    <source>
        <dbReference type="EMBL" id="GAH90698.1"/>
    </source>
</evidence>